<keyword evidence="3" id="KW-1185">Reference proteome</keyword>
<evidence type="ECO:0000313" key="2">
    <source>
        <dbReference type="EMBL" id="AIC16718.1"/>
    </source>
</evidence>
<organism evidence="2 3">
    <name type="scientific">Nitrososphaera viennensis EN76</name>
    <dbReference type="NCBI Taxonomy" id="926571"/>
    <lineage>
        <taxon>Archaea</taxon>
        <taxon>Nitrososphaerota</taxon>
        <taxon>Nitrososphaeria</taxon>
        <taxon>Nitrososphaerales</taxon>
        <taxon>Nitrososphaeraceae</taxon>
        <taxon>Nitrososphaera</taxon>
    </lineage>
</organism>
<feature type="domain" description="Glycosyl transferase family 1" evidence="1">
    <location>
        <begin position="229"/>
        <end position="354"/>
    </location>
</feature>
<dbReference type="SUPFAM" id="SSF53756">
    <property type="entry name" value="UDP-Glycosyltransferase/glycogen phosphorylase"/>
    <property type="match status" value="1"/>
</dbReference>
<gene>
    <name evidence="2" type="ORF">NVIE_024540</name>
</gene>
<dbReference type="GO" id="GO:0016020">
    <property type="term" value="C:membrane"/>
    <property type="evidence" value="ECO:0007669"/>
    <property type="project" value="TreeGrafter"/>
</dbReference>
<name>A0A060HMK2_9ARCH</name>
<dbReference type="PANTHER" id="PTHR45919">
    <property type="entry name" value="GDP-MAN:MAN(3)GLCNAC(2)-PP-DOL ALPHA-1,2-MANNOSYLTRANSFERASE"/>
    <property type="match status" value="1"/>
</dbReference>
<dbReference type="EMBL" id="CP007536">
    <property type="protein sequence ID" value="AIC16718.1"/>
    <property type="molecule type" value="Genomic_DNA"/>
</dbReference>
<dbReference type="RefSeq" id="WP_075055426.1">
    <property type="nucleotide sequence ID" value="NZ_CP007536.1"/>
</dbReference>
<proteinExistence type="predicted"/>
<dbReference type="OrthoDB" id="10617at2157"/>
<dbReference type="KEGG" id="nvn:NVIE_024540"/>
<dbReference type="InterPro" id="IPR001296">
    <property type="entry name" value="Glyco_trans_1"/>
</dbReference>
<dbReference type="GO" id="GO:0004377">
    <property type="term" value="F:GDP-Man:Man(3)GlcNAc(2)-PP-Dol alpha-1,2-mannosyltransferase activity"/>
    <property type="evidence" value="ECO:0007669"/>
    <property type="project" value="InterPro"/>
</dbReference>
<accession>A0A060HMK2</accession>
<sequence length="428" mass="47295">MKVNVIHIDLNPCGGAEQLAIATLQSFLEMETMQVDLTVARAPDLERLEKAFGDRVRRIFDRVKVKPLGRLPIELDWQTGTLACRPGAESAISEYDVIVNTHGDVLPYFLPSFSSKTCITYCHFPVVASYVACRNLVYLQGLVDLGLLDGNVMKVANSSSMFWRSFLEYYLLMLRNSLVVTNSRFSRQAIINEVKTGASKAAGEPTIIAPPVCVDELRQAALLPSPRADRVLVVSRIYPSKKLENAIELARILKRRGVGKEMVIAGNLAADDSCGRKYYEQLVGMIGDYGLSDYVSIKPNVELGKLWSLMQKSKAYFHPMPEEPFGISVVEAMAAGLVPAVPATGGPTEFVPQEYQFHSLEEAAGIIQAALQVSDKERLAISDSVKRFSLPAYTRRFSQFISERLLATAAATAHYERRTVAGRRPGLD</sequence>
<protein>
    <recommendedName>
        <fullName evidence="1">Glycosyl transferase family 1 domain-containing protein</fullName>
    </recommendedName>
</protein>
<dbReference type="GO" id="GO:0006487">
    <property type="term" value="P:protein N-linked glycosylation"/>
    <property type="evidence" value="ECO:0007669"/>
    <property type="project" value="TreeGrafter"/>
</dbReference>
<dbReference type="PANTHER" id="PTHR45919:SF1">
    <property type="entry name" value="GDP-MAN:MAN(3)GLCNAC(2)-PP-DOL ALPHA-1,2-MANNOSYLTRANSFERASE"/>
    <property type="match status" value="1"/>
</dbReference>
<dbReference type="Pfam" id="PF00534">
    <property type="entry name" value="Glycos_transf_1"/>
    <property type="match status" value="1"/>
</dbReference>
<dbReference type="InterPro" id="IPR038013">
    <property type="entry name" value="ALG11"/>
</dbReference>
<reference evidence="2 3" key="1">
    <citation type="journal article" date="2014" name="Int. J. Syst. Evol. Microbiol.">
        <title>Nitrososphaera viennensis gen. nov., sp. nov., an aerobic and mesophilic, ammonia-oxidizing archaeon from soil and a member of the archaeal phylum Thaumarchaeota.</title>
        <authorList>
            <person name="Stieglmeier M."/>
            <person name="Klingl A."/>
            <person name="Alves R.J."/>
            <person name="Rittmann S.K."/>
            <person name="Melcher M."/>
            <person name="Leisch N."/>
            <person name="Schleper C."/>
        </authorList>
    </citation>
    <scope>NUCLEOTIDE SEQUENCE [LARGE SCALE GENOMIC DNA]</scope>
    <source>
        <strain evidence="2">EN76</strain>
    </source>
</reference>
<dbReference type="HOGENOM" id="CLU_017896_3_0_2"/>
<evidence type="ECO:0000259" key="1">
    <source>
        <dbReference type="Pfam" id="PF00534"/>
    </source>
</evidence>
<dbReference type="GeneID" id="74947695"/>
<dbReference type="Proteomes" id="UP000027093">
    <property type="component" value="Chromosome"/>
</dbReference>
<dbReference type="Gene3D" id="3.40.50.2000">
    <property type="entry name" value="Glycogen Phosphorylase B"/>
    <property type="match status" value="1"/>
</dbReference>
<evidence type="ECO:0000313" key="3">
    <source>
        <dbReference type="Proteomes" id="UP000027093"/>
    </source>
</evidence>
<dbReference type="AlphaFoldDB" id="A0A060HMK2"/>
<dbReference type="STRING" id="926571.NVIE_024540"/>